<evidence type="ECO:0000313" key="3">
    <source>
        <dbReference type="Proteomes" id="UP001373714"/>
    </source>
</evidence>
<feature type="region of interest" description="Disordered" evidence="1">
    <location>
        <begin position="196"/>
        <end position="220"/>
    </location>
</feature>
<feature type="region of interest" description="Disordered" evidence="1">
    <location>
        <begin position="688"/>
        <end position="867"/>
    </location>
</feature>
<feature type="compositionally biased region" description="Basic residues" evidence="1">
    <location>
        <begin position="449"/>
        <end position="462"/>
    </location>
</feature>
<sequence length="1615" mass="177164">MPPSSRSASSRPSLSSTRSTPPTDDGGSKMASPKKTMFPDMSLGGSIDNEDGDLSTFPEEVALPSETSHDTLLETTSKDDTEIDAIFEQSTSESESPLRPPSIPDYHFSGPRNYSRLTERDSDDERSGTPPPNPFGPSIRSATLNTAGRVAGDNGMVLPSAVSESSSPYVSGSRLSSRGGTLSSVFQDVPIFSPFSSQKKKKSKHGFPRSNPSPSRKGRMLDVPIAPSPDPSPLVLLHVTLLPLPPQGPASSVLANHLRKMISPTVVARGLLLPHPNDDYDALVEMIAENLGLDQETPPPFKKSATYSLDECASHSEGSYLGSSDDDGEAYCPTCTRRRLKPEFCRHERPRKHRRPYTHTEKWYTINIFASNGLMRSGAWSRSWEEMERIDVEVTVTPGYEDIDPPKGLRPSSQRSEGKRSLQGSFQFKRRIQPLAGVETTTDEEMPRPRSRRLSAGRRKTSGTRVPSGSLRSRASSNYIKQEPLSELEIPFPDTDKVKEIYEDGLGAEVPIFEPPTEEEGEFVPIWEDGDDKEDRPTGRSKSEDAWTTDEETARKQVNTEIIKSPSPPAALSAEKEEDRRLSAFTMDTAIHHSIVGSSRGTSVESDAITSSEPEGISTVSPSPSPEQRKTSNPHRLHPSSRRASLEISPAGLSSYAASEKTASRPTSSRAPNAVAIVGLAISDETEVVGDLEDDKENHHESIDNKENIPVDISDEEPEIKAGIRSSGVTDTSQYPSENEKPTVTPLRNRRAVTPKTAGPSPMLSRFSSPDISPDISPIASRAGSPQPQTTKEPSSRERRRRSIRRSFDKSFDTTSFPGSRIHSRQNSSSGSATTPALPTEESPRGRSVSRSVKQTPSSSPSPLEKEITLPDNFIDRLRIMIKPTIDTLAAIPLPTLLLIAIPFAGLIAFSVNSYVQQRNLDYMVRSFMDSQVMREMQILQQQQQVVPNLNPMPLEVQYAPVPPFIVQEVLADAEKAMPPPEPTISVEEKANLEWQEAQNRGLEHESVVYGIQVGGKCVMAEDVPAAIRQAAYEREGLTPPETTTEQPQHSDIDDLLDLEEEEEDLLGPEFATIKSGLDLELEDDGSSDAPIPNVVPRSPKVGGEDVRGRGDQRPQEDDTGYERAGSRSPPLAAHRRDRSMERKNVAQQPYDYYHQPNKPVYDDYDRMSEAGDIDVGKTGIRDGGLDAYNSDIPDLELPPPIREIPASPSKVQVPVVEPSQGPLGPSDAGASKSPYHGAEEPQHTPADSAELEVQGPKPLGPELPSAEELLDQPAGALETQDPSKEQASRPVSRQSASIDSVPEEGEELPEPVVRTGYTPQQRPYDYKSRPSSRNGPVDEPETAPAGDVDTDPQDTPSRPPTRNGRASSRPPPSRSASRSRASSRSSRSRSRPRSSGGSHNAVPSSGTMETVEETEVLVEPAQETATYGPSLPHDAEDSPTDLPQVPVEVLEPETELKDLKSSFFEKFGIPFGPQVLFGPMNKELESPAVTSSPEEEEPSSETTAPVLESVVAEQEVEVVPSIPSPSPSPVLSPSESSSEYDQYEDAEEDYDYDDQYQYQYDPDQYEDYAEDSQDEYQVPDDYVDEEYAYDDEDTEATGEFDYEEFTRSLWERND</sequence>
<feature type="region of interest" description="Disordered" evidence="1">
    <location>
        <begin position="158"/>
        <end position="177"/>
    </location>
</feature>
<accession>A0AAV9UP90</accession>
<feature type="compositionally biased region" description="Basic and acidic residues" evidence="1">
    <location>
        <begin position="696"/>
        <end position="709"/>
    </location>
</feature>
<feature type="region of interest" description="Disordered" evidence="1">
    <location>
        <begin position="1478"/>
        <end position="1561"/>
    </location>
</feature>
<feature type="compositionally biased region" description="Basic and acidic residues" evidence="1">
    <location>
        <begin position="533"/>
        <end position="545"/>
    </location>
</feature>
<feature type="compositionally biased region" description="Basic and acidic residues" evidence="1">
    <location>
        <begin position="1103"/>
        <end position="1126"/>
    </location>
</feature>
<evidence type="ECO:0000256" key="1">
    <source>
        <dbReference type="SAM" id="MobiDB-lite"/>
    </source>
</evidence>
<dbReference type="EMBL" id="JAVHNS010000008">
    <property type="protein sequence ID" value="KAK6346115.1"/>
    <property type="molecule type" value="Genomic_DNA"/>
</dbReference>
<feature type="region of interest" description="Disordered" evidence="1">
    <location>
        <begin position="397"/>
        <end position="475"/>
    </location>
</feature>
<feature type="compositionally biased region" description="Polar residues" evidence="1">
    <location>
        <begin position="463"/>
        <end position="475"/>
    </location>
</feature>
<organism evidence="2 3">
    <name type="scientific">Orbilia blumenaviensis</name>
    <dbReference type="NCBI Taxonomy" id="1796055"/>
    <lineage>
        <taxon>Eukaryota</taxon>
        <taxon>Fungi</taxon>
        <taxon>Dikarya</taxon>
        <taxon>Ascomycota</taxon>
        <taxon>Pezizomycotina</taxon>
        <taxon>Orbiliomycetes</taxon>
        <taxon>Orbiliales</taxon>
        <taxon>Orbiliaceae</taxon>
        <taxon>Orbilia</taxon>
    </lineage>
</organism>
<feature type="compositionally biased region" description="Acidic residues" evidence="1">
    <location>
        <begin position="1542"/>
        <end position="1555"/>
    </location>
</feature>
<feature type="compositionally biased region" description="Basic and acidic residues" evidence="1">
    <location>
        <begin position="67"/>
        <end position="80"/>
    </location>
</feature>
<feature type="compositionally biased region" description="Low complexity" evidence="1">
    <location>
        <begin position="1532"/>
        <end position="1541"/>
    </location>
</feature>
<reference evidence="2 3" key="1">
    <citation type="submission" date="2019-10" db="EMBL/GenBank/DDBJ databases">
        <authorList>
            <person name="Palmer J.M."/>
        </authorList>
    </citation>
    <scope>NUCLEOTIDE SEQUENCE [LARGE SCALE GENOMIC DNA]</scope>
    <source>
        <strain evidence="2 3">TWF730</strain>
    </source>
</reference>
<proteinExistence type="predicted"/>
<name>A0AAV9UP90_9PEZI</name>
<feature type="compositionally biased region" description="Basic and acidic residues" evidence="1">
    <location>
        <begin position="117"/>
        <end position="127"/>
    </location>
</feature>
<feature type="compositionally biased region" description="Basic and acidic residues" evidence="1">
    <location>
        <begin position="1161"/>
        <end position="1170"/>
    </location>
</feature>
<feature type="compositionally biased region" description="Polar residues" evidence="1">
    <location>
        <begin position="1290"/>
        <end position="1299"/>
    </location>
</feature>
<dbReference type="Proteomes" id="UP001373714">
    <property type="component" value="Unassembled WGS sequence"/>
</dbReference>
<feature type="compositionally biased region" description="Acidic residues" evidence="1">
    <location>
        <begin position="516"/>
        <end position="532"/>
    </location>
</feature>
<feature type="compositionally biased region" description="Low complexity" evidence="1">
    <location>
        <begin position="765"/>
        <end position="783"/>
    </location>
</feature>
<feature type="compositionally biased region" description="Low complexity" evidence="1">
    <location>
        <begin position="1"/>
        <end position="23"/>
    </location>
</feature>
<comment type="caution">
    <text evidence="2">The sequence shown here is derived from an EMBL/GenBank/DDBJ whole genome shotgun (WGS) entry which is preliminary data.</text>
</comment>
<feature type="compositionally biased region" description="Low complexity" evidence="1">
    <location>
        <begin position="1501"/>
        <end position="1522"/>
    </location>
</feature>
<feature type="compositionally biased region" description="Polar residues" evidence="1">
    <location>
        <begin position="784"/>
        <end position="793"/>
    </location>
</feature>
<feature type="compositionally biased region" description="Polar residues" evidence="1">
    <location>
        <begin position="849"/>
        <end position="862"/>
    </location>
</feature>
<gene>
    <name evidence="2" type="ORF">TWF730_010446</name>
</gene>
<feature type="compositionally biased region" description="Polar residues" evidence="1">
    <location>
        <begin position="727"/>
        <end position="737"/>
    </location>
</feature>
<feature type="compositionally biased region" description="Low complexity" evidence="1">
    <location>
        <begin position="1365"/>
        <end position="1386"/>
    </location>
</feature>
<feature type="compositionally biased region" description="Polar residues" evidence="1">
    <location>
        <begin position="596"/>
        <end position="622"/>
    </location>
</feature>
<evidence type="ECO:0000313" key="2">
    <source>
        <dbReference type="EMBL" id="KAK6346115.1"/>
    </source>
</evidence>
<protein>
    <submittedName>
        <fullName evidence="2">Uncharacterized protein</fullName>
    </submittedName>
</protein>
<feature type="compositionally biased region" description="Low complexity" evidence="1">
    <location>
        <begin position="159"/>
        <end position="177"/>
    </location>
</feature>
<keyword evidence="3" id="KW-1185">Reference proteome</keyword>
<feature type="compositionally biased region" description="Basic residues" evidence="1">
    <location>
        <begin position="198"/>
        <end position="207"/>
    </location>
</feature>
<feature type="region of interest" description="Disordered" evidence="1">
    <location>
        <begin position="1"/>
        <end position="152"/>
    </location>
</feature>
<feature type="region of interest" description="Disordered" evidence="1">
    <location>
        <begin position="1081"/>
        <end position="1446"/>
    </location>
</feature>
<feature type="region of interest" description="Disordered" evidence="1">
    <location>
        <begin position="511"/>
        <end position="673"/>
    </location>
</feature>
<feature type="compositionally biased region" description="Polar residues" evidence="1">
    <location>
        <begin position="825"/>
        <end position="837"/>
    </location>
</feature>
<feature type="compositionally biased region" description="Basic residues" evidence="1">
    <location>
        <begin position="632"/>
        <end position="641"/>
    </location>
</feature>